<evidence type="ECO:0000256" key="2">
    <source>
        <dbReference type="ARBA" id="ARBA00008156"/>
    </source>
</evidence>
<dbReference type="OrthoDB" id="416253at2759"/>
<comment type="cofactor">
    <cofactor evidence="1">
        <name>pyrroloquinoline quinone</name>
        <dbReference type="ChEBI" id="CHEBI:58442"/>
    </cofactor>
</comment>
<reference evidence="8" key="3">
    <citation type="journal article" date="2020" name="Plant Biotechnol. J.">
        <title>The pomegranate (Punica granatum L.) draft genome dissects genetic divergence between soft- and hard-seeded cultivars.</title>
        <authorList>
            <person name="Luo X."/>
            <person name="Li H."/>
            <person name="Wu Z."/>
            <person name="Yao W."/>
            <person name="Zhao P."/>
            <person name="Cao D."/>
            <person name="Yu H."/>
            <person name="Li K."/>
            <person name="Poudel K."/>
            <person name="Zhao D."/>
            <person name="Zhang F."/>
            <person name="Xia X."/>
            <person name="Chen L."/>
            <person name="Wang Q."/>
            <person name="Jing D."/>
            <person name="Cao S."/>
        </authorList>
    </citation>
    <scope>NUCLEOTIDE SEQUENCE [LARGE SCALE GENOMIC DNA]</scope>
</reference>
<dbReference type="EMBL" id="MTKT01003224">
    <property type="protein sequence ID" value="OWM75963.1"/>
    <property type="molecule type" value="Genomic_DNA"/>
</dbReference>
<dbReference type="SUPFAM" id="SSF50998">
    <property type="entry name" value="Quinoprotein alcohol dehydrogenase-like"/>
    <property type="match status" value="1"/>
</dbReference>
<dbReference type="InterPro" id="IPR002372">
    <property type="entry name" value="PQQ_rpt_dom"/>
</dbReference>
<dbReference type="Pfam" id="PF13360">
    <property type="entry name" value="PQQ_2"/>
    <property type="match status" value="2"/>
</dbReference>
<evidence type="ECO:0000256" key="3">
    <source>
        <dbReference type="ARBA" id="ARBA00023002"/>
    </source>
</evidence>
<dbReference type="SMART" id="SM00564">
    <property type="entry name" value="PQQ"/>
    <property type="match status" value="6"/>
</dbReference>
<dbReference type="GeneID" id="116212253"/>
<evidence type="ECO:0000313" key="8">
    <source>
        <dbReference type="Proteomes" id="UP000515151"/>
    </source>
</evidence>
<dbReference type="InterPro" id="IPR011047">
    <property type="entry name" value="Quinoprotein_ADH-like_sf"/>
</dbReference>
<feature type="domain" description="Pyrrolo-quinoline quinone repeat" evidence="5">
    <location>
        <begin position="364"/>
        <end position="489"/>
    </location>
</feature>
<evidence type="ECO:0000313" key="9">
    <source>
        <dbReference type="RefSeq" id="XP_031402679.1"/>
    </source>
</evidence>
<accession>A0A218WTI8</accession>
<gene>
    <name evidence="9" type="primary">LOC116212253</name>
    <name evidence="6" type="ORF">CDL15_Pgr009608</name>
</gene>
<keyword evidence="8" id="KW-1185">Reference proteome</keyword>
<reference evidence="7" key="1">
    <citation type="journal article" date="2017" name="Plant J.">
        <title>The pomegranate (Punica granatum L.) genome and the genomics of punicalagin biosynthesis.</title>
        <authorList>
            <person name="Qin G."/>
            <person name="Xu C."/>
            <person name="Ming R."/>
            <person name="Tang H."/>
            <person name="Guyot R."/>
            <person name="Kramer E.M."/>
            <person name="Hu Y."/>
            <person name="Yi X."/>
            <person name="Qi Y."/>
            <person name="Xu X."/>
            <person name="Gao Z."/>
            <person name="Pan H."/>
            <person name="Jian J."/>
            <person name="Tian Y."/>
            <person name="Yue Z."/>
            <person name="Xu Y."/>
        </authorList>
    </citation>
    <scope>NUCLEOTIDE SEQUENCE [LARGE SCALE GENOMIC DNA]</scope>
    <source>
        <strain evidence="7">cv. Dabenzi</strain>
    </source>
</reference>
<dbReference type="PANTHER" id="PTHR32303:SF18">
    <property type="entry name" value="POLYVINYLALCOHOL DEHYDROGENASE-LIKE"/>
    <property type="match status" value="1"/>
</dbReference>
<evidence type="ECO:0000313" key="6">
    <source>
        <dbReference type="EMBL" id="OWM75963.1"/>
    </source>
</evidence>
<sequence>MEAHRIRKHRVVVGVLVVLLSLPDNSVAEWLNHGADITNSRSVMDQKISPRTVSNLRLRWKFFTGRDTSATPAVADGVVYVPSWNGFLYAVNAFTGKLLWKQNLSELTGLQGTGVTVNVTVSRATPTIVGDLLIVTIYGPAVVIAVTRSRGRLVWMTEIDARPRAVVTMSGTAYMGAFYVGISSLEETLPAAECCTFRGSLVKLDIRSGKVQWQTYTVPENGGKLGGYSGGAIWGSSPAIDKRRQLVYVATGNLYTAPPNVTECQERQNNETTTPTSPDQCIGPDVNFNSIIAFNIHSGRIRWARQLGGYDVWYFACLVPNNPDCPPGPNLDADFGEAPMLLSISYNGRRRDVAVAVQKSGYAWALDRDNGDIVWFRLAGPGGEEGGGQWGAATDVRRVYTNIVNSNRLSFRLAPSNQTTTAGAWVALDANSGEILWSTANPSNDTTQAPVSMANGVVFVGSVAPNGPIYAMDARTGKILWSYDTGATVYGGISASYGCIYLGNGYTVGLASLHPTWTPGTYIFAFCLS</sequence>
<dbReference type="Gene3D" id="2.140.10.10">
    <property type="entry name" value="Quinoprotein alcohol dehydrogenase-like superfamily"/>
    <property type="match status" value="1"/>
</dbReference>
<proteinExistence type="inferred from homology"/>
<comment type="similarity">
    <text evidence="2">Belongs to the bacterial PQQ dehydrogenase family.</text>
</comment>
<keyword evidence="3" id="KW-0560">Oxidoreductase</keyword>
<dbReference type="Proteomes" id="UP000515151">
    <property type="component" value="Chromosome 6"/>
</dbReference>
<reference evidence="9" key="4">
    <citation type="submission" date="2025-04" db="UniProtKB">
        <authorList>
            <consortium name="RefSeq"/>
        </authorList>
    </citation>
    <scope>IDENTIFICATION</scope>
    <source>
        <tissue evidence="9">Leaf</tissue>
    </source>
</reference>
<name>A0A218WTI8_PUNGR</name>
<protein>
    <submittedName>
        <fullName evidence="9">Uncharacterized protein LOC116212253</fullName>
    </submittedName>
</protein>
<dbReference type="RefSeq" id="XP_031402679.1">
    <property type="nucleotide sequence ID" value="XM_031546819.1"/>
</dbReference>
<evidence type="ECO:0000259" key="5">
    <source>
        <dbReference type="Pfam" id="PF13360"/>
    </source>
</evidence>
<evidence type="ECO:0000256" key="1">
    <source>
        <dbReference type="ARBA" id="ARBA00001931"/>
    </source>
</evidence>
<organism evidence="6 7">
    <name type="scientific">Punica granatum</name>
    <name type="common">Pomegranate</name>
    <dbReference type="NCBI Taxonomy" id="22663"/>
    <lineage>
        <taxon>Eukaryota</taxon>
        <taxon>Viridiplantae</taxon>
        <taxon>Streptophyta</taxon>
        <taxon>Embryophyta</taxon>
        <taxon>Tracheophyta</taxon>
        <taxon>Spermatophyta</taxon>
        <taxon>Magnoliopsida</taxon>
        <taxon>eudicotyledons</taxon>
        <taxon>Gunneridae</taxon>
        <taxon>Pentapetalae</taxon>
        <taxon>rosids</taxon>
        <taxon>malvids</taxon>
        <taxon>Myrtales</taxon>
        <taxon>Lythraceae</taxon>
        <taxon>Punica</taxon>
    </lineage>
</organism>
<feature type="chain" id="PRO_5044569010" evidence="4">
    <location>
        <begin position="29"/>
        <end position="529"/>
    </location>
</feature>
<dbReference type="AlphaFoldDB" id="A0A218WTI8"/>
<dbReference type="PANTHER" id="PTHR32303">
    <property type="entry name" value="QUINOPROTEIN ALCOHOL DEHYDROGENASE (CYTOCHROME C)"/>
    <property type="match status" value="1"/>
</dbReference>
<feature type="domain" description="Pyrrolo-quinoline quinone repeat" evidence="5">
    <location>
        <begin position="58"/>
        <end position="304"/>
    </location>
</feature>
<keyword evidence="4" id="KW-0732">Signal</keyword>
<reference evidence="6" key="2">
    <citation type="submission" date="2017-06" db="EMBL/GenBank/DDBJ databases">
        <title>The pomegranate genome and the genomics of punicalagin biosynthesis.</title>
        <authorList>
            <person name="Xu C."/>
        </authorList>
    </citation>
    <scope>NUCLEOTIDE SEQUENCE [LARGE SCALE GENOMIC DNA]</scope>
    <source>
        <tissue evidence="6">Fresh leaf</tissue>
    </source>
</reference>
<dbReference type="Proteomes" id="UP000197138">
    <property type="component" value="Unassembled WGS sequence"/>
</dbReference>
<evidence type="ECO:0000313" key="7">
    <source>
        <dbReference type="Proteomes" id="UP000197138"/>
    </source>
</evidence>
<dbReference type="InterPro" id="IPR018391">
    <property type="entry name" value="PQQ_b-propeller_rpt"/>
</dbReference>
<evidence type="ECO:0000256" key="4">
    <source>
        <dbReference type="SAM" id="SignalP"/>
    </source>
</evidence>
<feature type="signal peptide" evidence="4">
    <location>
        <begin position="1"/>
        <end position="28"/>
    </location>
</feature>
<dbReference type="GO" id="GO:0016491">
    <property type="term" value="F:oxidoreductase activity"/>
    <property type="evidence" value="ECO:0007669"/>
    <property type="project" value="UniProtKB-KW"/>
</dbReference>